<protein>
    <submittedName>
        <fullName evidence="3">Uncharacterized protein</fullName>
    </submittedName>
</protein>
<keyword evidence="2" id="KW-0812">Transmembrane</keyword>
<accession>L8B9A6</accession>
<keyword evidence="2" id="KW-0472">Membrane</keyword>
<dbReference type="GeneID" id="14469529"/>
<evidence type="ECO:0000256" key="1">
    <source>
        <dbReference type="SAM" id="Coils"/>
    </source>
</evidence>
<name>L8B9A6_PHLRA</name>
<feature type="coiled-coil region" evidence="1">
    <location>
        <begin position="43"/>
        <end position="77"/>
    </location>
</feature>
<dbReference type="RefSeq" id="YP_007374900.1">
    <property type="nucleotide sequence ID" value="NC_020148.1"/>
</dbReference>
<keyword evidence="3" id="KW-0496">Mitochondrion</keyword>
<reference evidence="3" key="1">
    <citation type="journal article" date="2014" name="PLoS ONE">
        <title>Mitochondrial Genome of Phlebia radiata Is the Second Largest (156 kbp) among Fungi and Features Signs of Genome Flexibility and Recent Recombination Events.</title>
        <authorList>
            <person name="Salavirta H."/>
            <person name="Oksanen I."/>
            <person name="Kuuskeri J."/>
            <person name="Makela M."/>
            <person name="Laine P."/>
            <person name="Paulin L."/>
            <person name="Lundell T."/>
        </authorList>
    </citation>
    <scope>NUCLEOTIDE SEQUENCE</scope>
    <source>
        <strain evidence="3">79</strain>
    </source>
</reference>
<organism evidence="3">
    <name type="scientific">Phlebia radiata</name>
    <name type="common">White-rot fungus</name>
    <dbReference type="NCBI Taxonomy" id="5308"/>
    <lineage>
        <taxon>Eukaryota</taxon>
        <taxon>Fungi</taxon>
        <taxon>Dikarya</taxon>
        <taxon>Basidiomycota</taxon>
        <taxon>Agaricomycotina</taxon>
        <taxon>Agaricomycetes</taxon>
        <taxon>Polyporales</taxon>
        <taxon>Meruliaceae</taxon>
        <taxon>Phlebia</taxon>
    </lineage>
</organism>
<sequence length="319" mass="35950">MKQIFINLLAFGYSIIDKITNLKAANEQSALEAQRHDEVIASSNALNDTIESLKSETEQLKETLAELLQNKEVLFDNKGDLLDKTVKIADSEIDKLVDTGSRLINDLSEGLSHNVKLYGNRPNSSAARFYKDSMVDNFSKESVVDNVSKVSDLDIVSDGSMVDGSVEGVVELTKITSKIFTELEKLGPVNWSAQKESYEAAQKALSEYIEVYQNGASKLFDFDFSIFYGYLDSLTLFQEASLFNICLFVSLIFTIVNILGVLFGNEIIRKLNLEERFPRLSIFFSLRAKFQRYYLIWNVLILFALCISGIVINLMLFTV</sequence>
<evidence type="ECO:0000313" key="3">
    <source>
        <dbReference type="EMBL" id="CCE89191.1"/>
    </source>
</evidence>
<evidence type="ECO:0000256" key="2">
    <source>
        <dbReference type="SAM" id="Phobius"/>
    </source>
</evidence>
<dbReference type="AlphaFoldDB" id="L8B9A6"/>
<gene>
    <name evidence="3" type="ORF">PRA_mt0074</name>
</gene>
<keyword evidence="1" id="KW-0175">Coiled coil</keyword>
<feature type="transmembrane region" description="Helical" evidence="2">
    <location>
        <begin position="242"/>
        <end position="263"/>
    </location>
</feature>
<keyword evidence="2" id="KW-1133">Transmembrane helix</keyword>
<proteinExistence type="predicted"/>
<geneLocation type="mitochondrion" evidence="3"/>
<dbReference type="EMBL" id="HE613568">
    <property type="protein sequence ID" value="CCE89191.1"/>
    <property type="molecule type" value="Genomic_DNA"/>
</dbReference>
<feature type="transmembrane region" description="Helical" evidence="2">
    <location>
        <begin position="294"/>
        <end position="317"/>
    </location>
</feature>